<dbReference type="InParanoid" id="A0A6J0U8N4"/>
<name>A0A6J0U8N4_9SAUR</name>
<feature type="domain" description="C2H2-type" evidence="12">
    <location>
        <begin position="617"/>
        <end position="644"/>
    </location>
</feature>
<protein>
    <submittedName>
        <fullName evidence="14">Zinc finger protein 408</fullName>
    </submittedName>
</protein>
<dbReference type="Proteomes" id="UP001652642">
    <property type="component" value="Chromosome 1"/>
</dbReference>
<dbReference type="PROSITE" id="PS00028">
    <property type="entry name" value="ZINC_FINGER_C2H2_1"/>
    <property type="match status" value="10"/>
</dbReference>
<gene>
    <name evidence="14" type="primary">ZNF408</name>
</gene>
<evidence type="ECO:0000256" key="4">
    <source>
        <dbReference type="ARBA" id="ARBA00022771"/>
    </source>
</evidence>
<sequence>MKGSFSQSPPPEGHGNGSSCCPVWRLPRGLALGPSLSTEKGLGVWCVGRTLQPGTRLLLQGTREEEEEEAAAAAPPAAAAAAAAASVPSSSAVFLPTSWKETPACSKISSWWSLVKQSQDEGTANVAFERIGRELHIRVCCPIAVGTELLCWLTGPLTSPACLERNGSRSGSDGLLQKKELQDLLAGAMTETRNVELEVSVQQGKSSLNGSAVDSFAGVPDIFKIVEHKARAPCVPRLNKKVPTEQPLHSDEEDKKRNETRLLTKTKEQREESQQFMSCTIGEDSEGKEDAPDSLADLMTETAAESTLGETSSQPLSSVVSLKTSLPEKVQQLKVPSCVEEVPPGCAMPTRRDRRRKQGGNTKQEEKSHSKMSPLPLTRERGSERRYQCEECGKAFLQLCHLKKHRFVHTDHKPFLCMECGKSYSSEESFKAHILGHQGVRPFPCPQCHKAYGTKRDLREHQVLHTGQRPFVCPECGKSFARRPSLRIHRKTHQVKKPTPSAVDACQCVICGRDLANPGSLRNHMRLHTGERPYTCPYCSKAFRQQGNLRGHLRLHTGERPYRCHFCGDAFPQRPELRRHMISHTGEAHFCTVCGKALRDPHTLRAHERLHTGERPFRCHLCPKSYPLATKLRRHQKAHHDDKPHRCNVCGMGYALPRSLWRHQLEHNSNLNRDLSPAGSGRGTQQLQTLEQPTVLLVHSIDAAVPRNNAKFCSTSNGHYAAAQQNSPGDEDVMNTILSDAEEECMIVQEEGTASDLFIIQEGVGFSTVAEVVEIEVGT</sequence>
<dbReference type="PANTHER" id="PTHR24399">
    <property type="entry name" value="ZINC FINGER AND BTB DOMAIN-CONTAINING"/>
    <property type="match status" value="1"/>
</dbReference>
<organism evidence="13 14">
    <name type="scientific">Pogona vitticeps</name>
    <name type="common">central bearded dragon</name>
    <dbReference type="NCBI Taxonomy" id="103695"/>
    <lineage>
        <taxon>Eukaryota</taxon>
        <taxon>Metazoa</taxon>
        <taxon>Chordata</taxon>
        <taxon>Craniata</taxon>
        <taxon>Vertebrata</taxon>
        <taxon>Euteleostomi</taxon>
        <taxon>Lepidosauria</taxon>
        <taxon>Squamata</taxon>
        <taxon>Bifurcata</taxon>
        <taxon>Unidentata</taxon>
        <taxon>Episquamata</taxon>
        <taxon>Toxicofera</taxon>
        <taxon>Iguania</taxon>
        <taxon>Acrodonta</taxon>
        <taxon>Agamidae</taxon>
        <taxon>Amphibolurinae</taxon>
        <taxon>Pogona</taxon>
    </lineage>
</organism>
<comment type="subcellular location">
    <subcellularLocation>
        <location evidence="1">Nucleus</location>
    </subcellularLocation>
</comment>
<dbReference type="SMART" id="SM00355">
    <property type="entry name" value="ZnF_C2H2"/>
    <property type="match status" value="10"/>
</dbReference>
<dbReference type="GO" id="GO:0008270">
    <property type="term" value="F:zinc ion binding"/>
    <property type="evidence" value="ECO:0007669"/>
    <property type="project" value="UniProtKB-KW"/>
</dbReference>
<keyword evidence="4 10" id="KW-0863">Zinc-finger</keyword>
<evidence type="ECO:0000256" key="1">
    <source>
        <dbReference type="ARBA" id="ARBA00004123"/>
    </source>
</evidence>
<dbReference type="Pfam" id="PF00096">
    <property type="entry name" value="zf-C2H2"/>
    <property type="match status" value="8"/>
</dbReference>
<keyword evidence="9" id="KW-0539">Nucleus</keyword>
<reference evidence="14" key="2">
    <citation type="submission" date="2025-08" db="UniProtKB">
        <authorList>
            <consortium name="RefSeq"/>
        </authorList>
    </citation>
    <scope>IDENTIFICATION</scope>
</reference>
<dbReference type="PANTHER" id="PTHR24399:SF23">
    <property type="entry name" value="C2H2-TYPE DOMAIN-CONTAINING PROTEIN"/>
    <property type="match status" value="1"/>
</dbReference>
<dbReference type="GO" id="GO:0000981">
    <property type="term" value="F:DNA-binding transcription factor activity, RNA polymerase II-specific"/>
    <property type="evidence" value="ECO:0007669"/>
    <property type="project" value="TreeGrafter"/>
</dbReference>
<feature type="domain" description="C2H2-type" evidence="12">
    <location>
        <begin position="506"/>
        <end position="533"/>
    </location>
</feature>
<dbReference type="Gene3D" id="3.30.160.60">
    <property type="entry name" value="Classic Zinc Finger"/>
    <property type="match status" value="10"/>
</dbReference>
<evidence type="ECO:0000256" key="6">
    <source>
        <dbReference type="ARBA" id="ARBA00023015"/>
    </source>
</evidence>
<evidence type="ECO:0000256" key="8">
    <source>
        <dbReference type="ARBA" id="ARBA00023163"/>
    </source>
</evidence>
<dbReference type="AlphaFoldDB" id="A0A6J0U8N4"/>
<feature type="domain" description="C2H2-type" evidence="12">
    <location>
        <begin position="534"/>
        <end position="561"/>
    </location>
</feature>
<dbReference type="OrthoDB" id="8117402at2759"/>
<keyword evidence="5" id="KW-0862">Zinc</keyword>
<dbReference type="Gene3D" id="2.170.270.10">
    <property type="entry name" value="SET domain"/>
    <property type="match status" value="1"/>
</dbReference>
<keyword evidence="7" id="KW-0238">DNA-binding</keyword>
<feature type="domain" description="C2H2-type" evidence="12">
    <location>
        <begin position="471"/>
        <end position="498"/>
    </location>
</feature>
<reference evidence="13" key="1">
    <citation type="submission" date="2025-05" db="UniProtKB">
        <authorList>
            <consortium name="RefSeq"/>
        </authorList>
    </citation>
    <scope>NUCLEOTIDE SEQUENCE [LARGE SCALE GENOMIC DNA]</scope>
</reference>
<keyword evidence="6" id="KW-0805">Transcription regulation</keyword>
<evidence type="ECO:0000256" key="11">
    <source>
        <dbReference type="SAM" id="MobiDB-lite"/>
    </source>
</evidence>
<dbReference type="SUPFAM" id="SSF57667">
    <property type="entry name" value="beta-beta-alpha zinc fingers"/>
    <property type="match status" value="5"/>
</dbReference>
<dbReference type="CTD" id="79797"/>
<keyword evidence="2" id="KW-0479">Metal-binding</keyword>
<dbReference type="RefSeq" id="XP_020654584.2">
    <property type="nucleotide sequence ID" value="XM_020798925.2"/>
</dbReference>
<dbReference type="PROSITE" id="PS50157">
    <property type="entry name" value="ZINC_FINGER_C2H2_2"/>
    <property type="match status" value="9"/>
</dbReference>
<evidence type="ECO:0000256" key="3">
    <source>
        <dbReference type="ARBA" id="ARBA00022737"/>
    </source>
</evidence>
<keyword evidence="8" id="KW-0804">Transcription</keyword>
<dbReference type="InterPro" id="IPR036236">
    <property type="entry name" value="Znf_C2H2_sf"/>
</dbReference>
<evidence type="ECO:0000256" key="7">
    <source>
        <dbReference type="ARBA" id="ARBA00023125"/>
    </source>
</evidence>
<dbReference type="GeneID" id="110081848"/>
<dbReference type="KEGG" id="pvt:110081848"/>
<evidence type="ECO:0000313" key="13">
    <source>
        <dbReference type="Proteomes" id="UP001652642"/>
    </source>
</evidence>
<feature type="domain" description="C2H2-type" evidence="12">
    <location>
        <begin position="589"/>
        <end position="616"/>
    </location>
</feature>
<evidence type="ECO:0000256" key="9">
    <source>
        <dbReference type="ARBA" id="ARBA00023242"/>
    </source>
</evidence>
<evidence type="ECO:0000313" key="14">
    <source>
        <dbReference type="RefSeq" id="XP_020654584.2"/>
    </source>
</evidence>
<evidence type="ECO:0000256" key="10">
    <source>
        <dbReference type="PROSITE-ProRule" id="PRU00042"/>
    </source>
</evidence>
<feature type="compositionally biased region" description="Basic and acidic residues" evidence="11">
    <location>
        <begin position="248"/>
        <end position="273"/>
    </location>
</feature>
<dbReference type="InterPro" id="IPR013087">
    <property type="entry name" value="Znf_C2H2_type"/>
</dbReference>
<feature type="region of interest" description="Disordered" evidence="11">
    <location>
        <begin position="340"/>
        <end position="382"/>
    </location>
</feature>
<proteinExistence type="predicted"/>
<feature type="domain" description="C2H2-type" evidence="12">
    <location>
        <begin position="562"/>
        <end position="589"/>
    </location>
</feature>
<keyword evidence="3" id="KW-0677">Repeat</keyword>
<evidence type="ECO:0000256" key="5">
    <source>
        <dbReference type="ARBA" id="ARBA00022833"/>
    </source>
</evidence>
<feature type="domain" description="C2H2-type" evidence="12">
    <location>
        <begin position="415"/>
        <end position="442"/>
    </location>
</feature>
<evidence type="ECO:0000259" key="12">
    <source>
        <dbReference type="PROSITE" id="PS50157"/>
    </source>
</evidence>
<feature type="domain" description="C2H2-type" evidence="12">
    <location>
        <begin position="387"/>
        <end position="414"/>
    </location>
</feature>
<feature type="region of interest" description="Disordered" evidence="11">
    <location>
        <begin position="237"/>
        <end position="293"/>
    </location>
</feature>
<feature type="domain" description="C2H2-type" evidence="12">
    <location>
        <begin position="443"/>
        <end position="470"/>
    </location>
</feature>
<evidence type="ECO:0000256" key="2">
    <source>
        <dbReference type="ARBA" id="ARBA00022723"/>
    </source>
</evidence>
<dbReference type="GO" id="GO:0000977">
    <property type="term" value="F:RNA polymerase II transcription regulatory region sequence-specific DNA binding"/>
    <property type="evidence" value="ECO:0007669"/>
    <property type="project" value="TreeGrafter"/>
</dbReference>
<accession>A0A6J0U8N4</accession>
<keyword evidence="13" id="KW-1185">Reference proteome</keyword>
<dbReference type="InterPro" id="IPR046341">
    <property type="entry name" value="SET_dom_sf"/>
</dbReference>
<dbReference type="GO" id="GO:0005634">
    <property type="term" value="C:nucleus"/>
    <property type="evidence" value="ECO:0007669"/>
    <property type="project" value="UniProtKB-SubCell"/>
</dbReference>